<evidence type="ECO:0000313" key="2">
    <source>
        <dbReference type="EMBL" id="CAL6019655.1"/>
    </source>
</evidence>
<keyword evidence="3" id="KW-1185">Reference proteome</keyword>
<reference evidence="2 3" key="2">
    <citation type="submission" date="2024-07" db="EMBL/GenBank/DDBJ databases">
        <authorList>
            <person name="Akdeniz Z."/>
        </authorList>
    </citation>
    <scope>NUCLEOTIDE SEQUENCE [LARGE SCALE GENOMIC DNA]</scope>
</reference>
<sequence length="188" mass="21445">MPQQRIQFKHTWKLINNKKHWSCVKMTKSKLKLQIQLLAQLQPYLQYQVGGFSYALLTSEVIFVTIFGMAGMNLGIGVSAATRGASKFRAGNNVITLQSVSSSSFTLESETSAIYQLHKILCLCLTYTDFFLYYSTLLEVKAANIINSVTKYIIRSIIVGQFLYSVSNLMLDMILYQQYKYTPIIFNM</sequence>
<accession>A0AA86U7I2</accession>
<name>A0AA86U7I2_9EUKA</name>
<proteinExistence type="predicted"/>
<dbReference type="Proteomes" id="UP001642409">
    <property type="component" value="Unassembled WGS sequence"/>
</dbReference>
<organism evidence="1">
    <name type="scientific">Hexamita inflata</name>
    <dbReference type="NCBI Taxonomy" id="28002"/>
    <lineage>
        <taxon>Eukaryota</taxon>
        <taxon>Metamonada</taxon>
        <taxon>Diplomonadida</taxon>
        <taxon>Hexamitidae</taxon>
        <taxon>Hexamitinae</taxon>
        <taxon>Hexamita</taxon>
    </lineage>
</organism>
<protein>
    <submittedName>
        <fullName evidence="2">Hypothetical_protein</fullName>
    </submittedName>
</protein>
<gene>
    <name evidence="2" type="ORF">HINF_LOCUS27055</name>
    <name evidence="1" type="ORF">HINF_LOCUS31799</name>
</gene>
<dbReference type="EMBL" id="CAXDID020000083">
    <property type="protein sequence ID" value="CAL6019655.1"/>
    <property type="molecule type" value="Genomic_DNA"/>
</dbReference>
<reference evidence="1" key="1">
    <citation type="submission" date="2023-06" db="EMBL/GenBank/DDBJ databases">
        <authorList>
            <person name="Kurt Z."/>
        </authorList>
    </citation>
    <scope>NUCLEOTIDE SEQUENCE</scope>
</reference>
<evidence type="ECO:0000313" key="1">
    <source>
        <dbReference type="EMBL" id="CAI9944154.1"/>
    </source>
</evidence>
<dbReference type="EMBL" id="CATOUU010000721">
    <property type="protein sequence ID" value="CAI9944154.1"/>
    <property type="molecule type" value="Genomic_DNA"/>
</dbReference>
<evidence type="ECO:0000313" key="3">
    <source>
        <dbReference type="Proteomes" id="UP001642409"/>
    </source>
</evidence>
<dbReference type="AlphaFoldDB" id="A0AA86U7I2"/>
<comment type="caution">
    <text evidence="1">The sequence shown here is derived from an EMBL/GenBank/DDBJ whole genome shotgun (WGS) entry which is preliminary data.</text>
</comment>